<proteinExistence type="predicted"/>
<feature type="region of interest" description="Disordered" evidence="1">
    <location>
        <begin position="1"/>
        <end position="67"/>
    </location>
</feature>
<feature type="compositionally biased region" description="Basic and acidic residues" evidence="1">
    <location>
        <begin position="404"/>
        <end position="415"/>
    </location>
</feature>
<dbReference type="Proteomes" id="UP001187471">
    <property type="component" value="Unassembled WGS sequence"/>
</dbReference>
<comment type="caution">
    <text evidence="3">The sequence shown here is derived from an EMBL/GenBank/DDBJ whole genome shotgun (WGS) entry which is preliminary data.</text>
</comment>
<keyword evidence="4" id="KW-1185">Reference proteome</keyword>
<protein>
    <recommendedName>
        <fullName evidence="2">Reverse transcriptase Ty1/copia-type domain-containing protein</fullName>
    </recommendedName>
</protein>
<dbReference type="PANTHER" id="PTHR11439">
    <property type="entry name" value="GAG-POL-RELATED RETROTRANSPOSON"/>
    <property type="match status" value="1"/>
</dbReference>
<gene>
    <name evidence="3" type="ORF">RJ640_030992</name>
</gene>
<dbReference type="CDD" id="cd09272">
    <property type="entry name" value="RNase_HI_RT_Ty1"/>
    <property type="match status" value="1"/>
</dbReference>
<dbReference type="SUPFAM" id="SSF56672">
    <property type="entry name" value="DNA/RNA polymerases"/>
    <property type="match status" value="1"/>
</dbReference>
<organism evidence="3 4">
    <name type="scientific">Escallonia rubra</name>
    <dbReference type="NCBI Taxonomy" id="112253"/>
    <lineage>
        <taxon>Eukaryota</taxon>
        <taxon>Viridiplantae</taxon>
        <taxon>Streptophyta</taxon>
        <taxon>Embryophyta</taxon>
        <taxon>Tracheophyta</taxon>
        <taxon>Spermatophyta</taxon>
        <taxon>Magnoliopsida</taxon>
        <taxon>eudicotyledons</taxon>
        <taxon>Gunneridae</taxon>
        <taxon>Pentapetalae</taxon>
        <taxon>asterids</taxon>
        <taxon>campanulids</taxon>
        <taxon>Escalloniales</taxon>
        <taxon>Escalloniaceae</taxon>
        <taxon>Escallonia</taxon>
    </lineage>
</organism>
<accession>A0AA88SAN7</accession>
<evidence type="ECO:0000313" key="3">
    <source>
        <dbReference type="EMBL" id="KAK2985465.1"/>
    </source>
</evidence>
<dbReference type="EMBL" id="JAVXUO010001151">
    <property type="protein sequence ID" value="KAK2985465.1"/>
    <property type="molecule type" value="Genomic_DNA"/>
</dbReference>
<dbReference type="InterPro" id="IPR013103">
    <property type="entry name" value="RVT_2"/>
</dbReference>
<reference evidence="3" key="1">
    <citation type="submission" date="2022-12" db="EMBL/GenBank/DDBJ databases">
        <title>Draft genome assemblies for two species of Escallonia (Escalloniales).</title>
        <authorList>
            <person name="Chanderbali A."/>
            <person name="Dervinis C."/>
            <person name="Anghel I."/>
            <person name="Soltis D."/>
            <person name="Soltis P."/>
            <person name="Zapata F."/>
        </authorList>
    </citation>
    <scope>NUCLEOTIDE SEQUENCE</scope>
    <source>
        <strain evidence="3">UCBG92.1500</strain>
        <tissue evidence="3">Leaf</tissue>
    </source>
</reference>
<dbReference type="Pfam" id="PF07727">
    <property type="entry name" value="RVT_2"/>
    <property type="match status" value="1"/>
</dbReference>
<feature type="compositionally biased region" description="Basic and acidic residues" evidence="1">
    <location>
        <begin position="51"/>
        <end position="67"/>
    </location>
</feature>
<sequence>MMNIEGDRKKGMGRAAGGVRQRGKGAGKKRERNGKGKGQTAGRGRPRGRGSGREEEERGKPGLSSRGHEGYCVHTGIFFGHSDGQGGTIWLKSHLFGYPILMVQNQGPRLGVGEGALALLWAGLLPEGGQAGEIPLSEVDGTVDEGNAEEDVAQNPWQTSVYQQPSEEGDCEEEILQTKENFSIRFLMKELGQLNHFLGLEIDRSEEGIFLHQQKYSKDLLKKFEMLNCKRISTPMEPNAKMCAHEGNDLKEATMYRKLVGDHDTRRSTTGYIFTLGSGVVSWCSKRQPTVSLSTTEAEYRAVAMAAQESTWILQLLEDLHQPIEYPISLYCNNLSAIRLAENPVFHARTKHVEVHYHFIREKHDPSMWSNGLVELLLSFRSGGGERASCTPWSVVVQSHEHTGRRGHVRLPDIKEDGEEDEGGDDGLGPEDDDAEAYNKADFSEHIGALSEIMIVG</sequence>
<feature type="compositionally biased region" description="Acidic residues" evidence="1">
    <location>
        <begin position="416"/>
        <end position="436"/>
    </location>
</feature>
<feature type="region of interest" description="Disordered" evidence="1">
    <location>
        <begin position="404"/>
        <end position="440"/>
    </location>
</feature>
<evidence type="ECO:0000313" key="4">
    <source>
        <dbReference type="Proteomes" id="UP001187471"/>
    </source>
</evidence>
<dbReference type="InterPro" id="IPR043502">
    <property type="entry name" value="DNA/RNA_pol_sf"/>
</dbReference>
<feature type="compositionally biased region" description="Basic residues" evidence="1">
    <location>
        <begin position="21"/>
        <end position="32"/>
    </location>
</feature>
<dbReference type="PANTHER" id="PTHR11439:SF475">
    <property type="entry name" value="CYSTEINE-RICH RLK (RECEPTOR-LIKE PROTEIN KINASE) 8"/>
    <property type="match status" value="1"/>
</dbReference>
<feature type="compositionally biased region" description="Basic and acidic residues" evidence="1">
    <location>
        <begin position="1"/>
        <end position="10"/>
    </location>
</feature>
<name>A0AA88SAN7_9ASTE</name>
<evidence type="ECO:0000259" key="2">
    <source>
        <dbReference type="Pfam" id="PF07727"/>
    </source>
</evidence>
<feature type="domain" description="Reverse transcriptase Ty1/copia-type" evidence="2">
    <location>
        <begin position="174"/>
        <end position="237"/>
    </location>
</feature>
<dbReference type="AlphaFoldDB" id="A0AA88SAN7"/>
<evidence type="ECO:0000256" key="1">
    <source>
        <dbReference type="SAM" id="MobiDB-lite"/>
    </source>
</evidence>